<keyword evidence="7" id="KW-1185">Reference proteome</keyword>
<comment type="caution">
    <text evidence="6">The sequence shown here is derived from an EMBL/GenBank/DDBJ whole genome shotgun (WGS) entry which is preliminary data.</text>
</comment>
<comment type="cofactor">
    <cofactor evidence="1">
        <name>pyridoxal 5'-phosphate</name>
        <dbReference type="ChEBI" id="CHEBI:597326"/>
    </cofactor>
</comment>
<accession>A0ABR0L9Z5</accession>
<evidence type="ECO:0000256" key="3">
    <source>
        <dbReference type="ARBA" id="ARBA00022898"/>
    </source>
</evidence>
<feature type="region of interest" description="Disordered" evidence="5">
    <location>
        <begin position="582"/>
        <end position="620"/>
    </location>
</feature>
<gene>
    <name evidence="6" type="ORF">LTR32_002578</name>
</gene>
<name>A0ABR0L9Z5_9PEZI</name>
<evidence type="ECO:0000256" key="4">
    <source>
        <dbReference type="ARBA" id="ARBA00023239"/>
    </source>
</evidence>
<reference evidence="6 7" key="1">
    <citation type="submission" date="2023-08" db="EMBL/GenBank/DDBJ databases">
        <title>Black Yeasts Isolated from many extreme environments.</title>
        <authorList>
            <person name="Coleine C."/>
            <person name="Stajich J.E."/>
            <person name="Selbmann L."/>
        </authorList>
    </citation>
    <scope>NUCLEOTIDE SEQUENCE [LARGE SCALE GENOMIC DNA]</scope>
    <source>
        <strain evidence="6 7">CCFEE 5386</strain>
    </source>
</reference>
<keyword evidence="3" id="KW-0663">Pyridoxal phosphate</keyword>
<proteinExistence type="inferred from homology"/>
<dbReference type="InterPro" id="IPR002129">
    <property type="entry name" value="PyrdxlP-dep_de-COase"/>
</dbReference>
<comment type="similarity">
    <text evidence="2">Belongs to the group II decarboxylase family.</text>
</comment>
<protein>
    <submittedName>
        <fullName evidence="6">Uncharacterized protein</fullName>
    </submittedName>
</protein>
<dbReference type="EMBL" id="JAVRRR010000131">
    <property type="protein sequence ID" value="KAK5145725.1"/>
    <property type="molecule type" value="Genomic_DNA"/>
</dbReference>
<dbReference type="InterPro" id="IPR015424">
    <property type="entry name" value="PyrdxlP-dep_Trfase"/>
</dbReference>
<dbReference type="InterPro" id="IPR015421">
    <property type="entry name" value="PyrdxlP-dep_Trfase_major"/>
</dbReference>
<evidence type="ECO:0000256" key="5">
    <source>
        <dbReference type="SAM" id="MobiDB-lite"/>
    </source>
</evidence>
<organism evidence="6 7">
    <name type="scientific">Rachicladosporium monterosium</name>
    <dbReference type="NCBI Taxonomy" id="1507873"/>
    <lineage>
        <taxon>Eukaryota</taxon>
        <taxon>Fungi</taxon>
        <taxon>Dikarya</taxon>
        <taxon>Ascomycota</taxon>
        <taxon>Pezizomycotina</taxon>
        <taxon>Dothideomycetes</taxon>
        <taxon>Dothideomycetidae</taxon>
        <taxon>Cladosporiales</taxon>
        <taxon>Cladosporiaceae</taxon>
        <taxon>Rachicladosporium</taxon>
    </lineage>
</organism>
<dbReference type="Pfam" id="PF00282">
    <property type="entry name" value="Pyridoxal_deC"/>
    <property type="match status" value="1"/>
</dbReference>
<evidence type="ECO:0000256" key="2">
    <source>
        <dbReference type="ARBA" id="ARBA00009533"/>
    </source>
</evidence>
<keyword evidence="4" id="KW-0456">Lyase</keyword>
<dbReference type="Gene3D" id="3.40.640.10">
    <property type="entry name" value="Type I PLP-dependent aspartate aminotransferase-like (Major domain)"/>
    <property type="match status" value="1"/>
</dbReference>
<evidence type="ECO:0000313" key="7">
    <source>
        <dbReference type="Proteomes" id="UP001308179"/>
    </source>
</evidence>
<evidence type="ECO:0000256" key="1">
    <source>
        <dbReference type="ARBA" id="ARBA00001933"/>
    </source>
</evidence>
<dbReference type="PANTHER" id="PTHR11999:SF165">
    <property type="entry name" value="DECARBOXYLASE, PUTATIVE (AFU_ORTHOLOGUE AFUA_2G04980)-RELATED"/>
    <property type="match status" value="1"/>
</dbReference>
<dbReference type="Proteomes" id="UP001308179">
    <property type="component" value="Unassembled WGS sequence"/>
</dbReference>
<dbReference type="Gene3D" id="3.90.1150.10">
    <property type="entry name" value="Aspartate Aminotransferase, domain 1"/>
    <property type="match status" value="1"/>
</dbReference>
<evidence type="ECO:0000313" key="6">
    <source>
        <dbReference type="EMBL" id="KAK5145725.1"/>
    </source>
</evidence>
<dbReference type="SUPFAM" id="SSF53383">
    <property type="entry name" value="PLP-dependent transferases"/>
    <property type="match status" value="1"/>
</dbReference>
<dbReference type="InterPro" id="IPR010977">
    <property type="entry name" value="Aromatic_deC"/>
</dbReference>
<dbReference type="PANTHER" id="PTHR11999">
    <property type="entry name" value="GROUP II PYRIDOXAL-5-PHOSPHATE DECARBOXYLASE"/>
    <property type="match status" value="1"/>
</dbReference>
<dbReference type="InterPro" id="IPR015422">
    <property type="entry name" value="PyrdxlP-dep_Trfase_small"/>
</dbReference>
<sequence length="690" mass="75381">MNLSSRPNDGEVPVLPSNEVIQVARSKLLPNLPETGLGAERTKAHLQNDIVPGLNRSSQSPKYYGFVTGGVTPAAAFADNIVTETDQNVQVHLPQETISTDVEDRALRMVCELLKLSPNEWSHKTFTTGATASNVLGLACGRDYVLQTAGAGPLSVAEYGLLEAARLAGILRMQVLTTVPHSSLRKAASIVGLGRASVVDVGLSGQPHRFDMPRLEAHLKEWGIGSIVVVSCAEVNTGLFATNGNDMRALRELCDTHGAWLHVDAAFGLLARALPQTEEYASLNAGVAGLELADSIAGDAHKLLNVPYDCGIFLSRHVELGTSVFGNPNAAYLNTASSEATLSTDRTIPSPLNLGIENSRRFRALPVYATLAAYGREGYREMLERQIKLARGIAAYLLQSKEYQLLPRPLPSSVEVSDARRLQDIYIIVLFRAIEEQRNENLVPRLNATRRLYVSATQWEGAPAVRFAIANWQVNGRDLDLVKEVLSGAYVQFHSSHYHDSIIKSSYIQAAAHEIPVITIFAALTPAFCLSRPNCTDRNSSPTTSGSGAGTMTPVSSAFGKNSLQIYGPTSLVKMALEPTKTSSAYQTHTPRKDILTSFHPHRTRDPRVRHPSYRHHNSLPLRPIHNARASLHRPISANRMISPNNHPALKRLHNLILDVVIMIIKTLSRSEVPAILEIPRARSDYHVDA</sequence>